<accession>A0A9F5MPX1</accession>
<proteinExistence type="predicted"/>
<evidence type="ECO:0000313" key="2">
    <source>
        <dbReference type="Proteomes" id="UP000695026"/>
    </source>
</evidence>
<protein>
    <submittedName>
        <fullName evidence="3">ATPase SWSAP1 isoform X2</fullName>
    </submittedName>
</protein>
<evidence type="ECO:0000313" key="3">
    <source>
        <dbReference type="RefSeq" id="XP_025019055.1"/>
    </source>
</evidence>
<dbReference type="PANTHER" id="PTHR28653">
    <property type="match status" value="1"/>
</dbReference>
<keyword evidence="2" id="KW-1185">Reference proteome</keyword>
<dbReference type="GO" id="GO:0003697">
    <property type="term" value="F:single-stranded DNA binding"/>
    <property type="evidence" value="ECO:0007669"/>
    <property type="project" value="TreeGrafter"/>
</dbReference>
<reference evidence="3" key="1">
    <citation type="submission" date="2025-08" db="UniProtKB">
        <authorList>
            <consortium name="RefSeq"/>
        </authorList>
    </citation>
    <scope>IDENTIFICATION</scope>
    <source>
        <tissue evidence="3">Liver</tissue>
    </source>
</reference>
<name>A0A9F5MPX1_PYTBI</name>
<dbReference type="PANTHER" id="PTHR28653:SF1">
    <property type="entry name" value="ATPASE SWSAP1"/>
    <property type="match status" value="1"/>
</dbReference>
<dbReference type="SUPFAM" id="SSF52540">
    <property type="entry name" value="P-loop containing nucleoside triphosphate hydrolases"/>
    <property type="match status" value="1"/>
</dbReference>
<dbReference type="GeneID" id="103059640"/>
<dbReference type="Proteomes" id="UP000695026">
    <property type="component" value="Unplaced"/>
</dbReference>
<organism evidence="2 3">
    <name type="scientific">Python bivittatus</name>
    <name type="common">Burmese python</name>
    <name type="synonym">Python molurus bivittatus</name>
    <dbReference type="NCBI Taxonomy" id="176946"/>
    <lineage>
        <taxon>Eukaryota</taxon>
        <taxon>Metazoa</taxon>
        <taxon>Chordata</taxon>
        <taxon>Craniata</taxon>
        <taxon>Vertebrata</taxon>
        <taxon>Euteleostomi</taxon>
        <taxon>Lepidosauria</taxon>
        <taxon>Squamata</taxon>
        <taxon>Bifurcata</taxon>
        <taxon>Unidentata</taxon>
        <taxon>Episquamata</taxon>
        <taxon>Toxicofera</taxon>
        <taxon>Serpentes</taxon>
        <taxon>Henophidia</taxon>
        <taxon>Pythonidae</taxon>
        <taxon>Python</taxon>
    </lineage>
</organism>
<dbReference type="GO" id="GO:0097196">
    <property type="term" value="C:Shu complex"/>
    <property type="evidence" value="ECO:0007669"/>
    <property type="project" value="TreeGrafter"/>
</dbReference>
<dbReference type="RefSeq" id="XP_025019055.1">
    <property type="nucleotide sequence ID" value="XM_025163287.1"/>
</dbReference>
<feature type="region of interest" description="Disordered" evidence="1">
    <location>
        <begin position="185"/>
        <end position="217"/>
    </location>
</feature>
<gene>
    <name evidence="3" type="primary">SWSAP1</name>
</gene>
<sequence>MAGAGAVGPRPRPLLLLGPTGSGRSTLLFRAALRIHFLYPASFQELLQLVASLHQTLSSSSSMIVLDGLEEYLNNCSSPCTAAQLVALLLDTSNYFSQKRSHLSVGCQLIVSMKFPGEAGEEAEHFSAIEHYFPAHLWLHPDTGVDIGLDNQGLTKLIRAHLLQPGTKDQEWMVKFDAQGSMTISPLPCKNETENDTVSGNRPSVSEADATVPSSQS</sequence>
<dbReference type="AlphaFoldDB" id="A0A9F5MPX1"/>
<dbReference type="InterPro" id="IPR027417">
    <property type="entry name" value="P-loop_NTPase"/>
</dbReference>
<dbReference type="GO" id="GO:0000724">
    <property type="term" value="P:double-strand break repair via homologous recombination"/>
    <property type="evidence" value="ECO:0007669"/>
    <property type="project" value="TreeGrafter"/>
</dbReference>
<dbReference type="CTD" id="126074"/>
<evidence type="ECO:0000256" key="1">
    <source>
        <dbReference type="SAM" id="MobiDB-lite"/>
    </source>
</evidence>